<name>A0A2N9HJR4_FAGSY</name>
<protein>
    <recommendedName>
        <fullName evidence="9">Mitochondrial import inner membrane translocase subunit Tim21</fullName>
    </recommendedName>
</protein>
<reference evidence="11" key="1">
    <citation type="submission" date="2018-02" db="EMBL/GenBank/DDBJ databases">
        <authorList>
            <person name="Cohen D.B."/>
            <person name="Kent A.D."/>
        </authorList>
    </citation>
    <scope>NUCLEOTIDE SEQUENCE</scope>
</reference>
<organism evidence="11">
    <name type="scientific">Fagus sylvatica</name>
    <name type="common">Beechnut</name>
    <dbReference type="NCBI Taxonomy" id="28930"/>
    <lineage>
        <taxon>Eukaryota</taxon>
        <taxon>Viridiplantae</taxon>
        <taxon>Streptophyta</taxon>
        <taxon>Embryophyta</taxon>
        <taxon>Tracheophyta</taxon>
        <taxon>Spermatophyta</taxon>
        <taxon>Magnoliopsida</taxon>
        <taxon>eudicotyledons</taxon>
        <taxon>Gunneridae</taxon>
        <taxon>Pentapetalae</taxon>
        <taxon>rosids</taxon>
        <taxon>fabids</taxon>
        <taxon>Fagales</taxon>
        <taxon>Fagaceae</taxon>
        <taxon>Fagus</taxon>
    </lineage>
</organism>
<evidence type="ECO:0000256" key="3">
    <source>
        <dbReference type="ARBA" id="ARBA00022692"/>
    </source>
</evidence>
<keyword evidence="4 9" id="KW-0999">Mitochondrion inner membrane</keyword>
<evidence type="ECO:0000256" key="10">
    <source>
        <dbReference type="SAM" id="MobiDB-lite"/>
    </source>
</evidence>
<sequence length="305" mass="34164">MGLWRKKQLDGVIKFLSETTRSLDFTQNPSMLSAIRPPLHTHQPNQLLVLLKSGCAGRSTSQANCLTKDVLGADGLPVLLRGWSTRDCIPQLPFQIKEKYGANTMNPLFTRSISSKAFEQPRQTKSEKQKGQRRSQNSKDKEIQAVEDVFNAPTYNIPEKPVTFVEGASYTAIILAGLGVAAAAVYAVFSELIFRPREYQIFSKALKRVQADSQVSVRIGSPITGYGQESKNRAARQRIPRKIWLDEEGVEHVEINFHIRGPHGAGVVFTEMFRHQKEGKEWKLGTLIVSGLSIYDTDLWHEGKA</sequence>
<keyword evidence="9" id="KW-0653">Protein transport</keyword>
<keyword evidence="6 9" id="KW-1133">Transmembrane helix</keyword>
<dbReference type="AlphaFoldDB" id="A0A2N9HJR4"/>
<proteinExistence type="inferred from homology"/>
<comment type="function">
    <text evidence="9">Essential component of the TIM23 complex, a complex that mediates the translocation of transit peptide-containing proteins across the mitochondrial inner membrane.</text>
</comment>
<dbReference type="GO" id="GO:0030150">
    <property type="term" value="P:protein import into mitochondrial matrix"/>
    <property type="evidence" value="ECO:0007669"/>
    <property type="project" value="UniProtKB-UniRule"/>
</dbReference>
<evidence type="ECO:0000256" key="9">
    <source>
        <dbReference type="RuleBase" id="RU367142"/>
    </source>
</evidence>
<dbReference type="InterPro" id="IPR038552">
    <property type="entry name" value="Tim21_IMS_sf"/>
</dbReference>
<keyword evidence="9" id="KW-0813">Transport</keyword>
<dbReference type="InterPro" id="IPR013261">
    <property type="entry name" value="Tim21"/>
</dbReference>
<comment type="subcellular location">
    <subcellularLocation>
        <location evidence="1 9">Mitochondrion inner membrane</location>
        <topology evidence="1 9">Single-pass membrane protein</topology>
    </subcellularLocation>
</comment>
<comment type="subunit">
    <text evidence="9">Component of the TIM23 complex.</text>
</comment>
<dbReference type="FunFam" id="3.10.450.320:FF:000002">
    <property type="entry name" value="Mitochondrial import inner membrane translocase subunit tim21"/>
    <property type="match status" value="1"/>
</dbReference>
<keyword evidence="9" id="KW-0811">Translocation</keyword>
<keyword evidence="8 9" id="KW-0472">Membrane</keyword>
<comment type="similarity">
    <text evidence="2 9">Belongs to the TIM21 family.</text>
</comment>
<evidence type="ECO:0000256" key="1">
    <source>
        <dbReference type="ARBA" id="ARBA00004434"/>
    </source>
</evidence>
<evidence type="ECO:0000256" key="2">
    <source>
        <dbReference type="ARBA" id="ARBA00010867"/>
    </source>
</evidence>
<feature type="region of interest" description="Disordered" evidence="10">
    <location>
        <begin position="116"/>
        <end position="142"/>
    </location>
</feature>
<evidence type="ECO:0000256" key="4">
    <source>
        <dbReference type="ARBA" id="ARBA00022792"/>
    </source>
</evidence>
<dbReference type="Gene3D" id="3.10.450.320">
    <property type="entry name" value="Mitochondrial import inner membrane translocase subunit Tim21"/>
    <property type="match status" value="1"/>
</dbReference>
<evidence type="ECO:0000313" key="11">
    <source>
        <dbReference type="EMBL" id="SPD11904.1"/>
    </source>
</evidence>
<evidence type="ECO:0000256" key="7">
    <source>
        <dbReference type="ARBA" id="ARBA00023128"/>
    </source>
</evidence>
<evidence type="ECO:0000256" key="6">
    <source>
        <dbReference type="ARBA" id="ARBA00022989"/>
    </source>
</evidence>
<keyword evidence="5" id="KW-0809">Transit peptide</keyword>
<dbReference type="PANTHER" id="PTHR13032">
    <property type="entry name" value="MITOCHONDRIAL IMPORT INNER MEMBRANE TRANSLOCASE SUBUNIT TIM21"/>
    <property type="match status" value="1"/>
</dbReference>
<accession>A0A2N9HJR4</accession>
<gene>
    <name evidence="11" type="ORF">FSB_LOCUS39786</name>
</gene>
<evidence type="ECO:0000256" key="5">
    <source>
        <dbReference type="ARBA" id="ARBA00022946"/>
    </source>
</evidence>
<dbReference type="GO" id="GO:0005744">
    <property type="term" value="C:TIM23 mitochondrial import inner membrane translocase complex"/>
    <property type="evidence" value="ECO:0007669"/>
    <property type="project" value="UniProtKB-UniRule"/>
</dbReference>
<dbReference type="EMBL" id="OIVN01003535">
    <property type="protein sequence ID" value="SPD11904.1"/>
    <property type="molecule type" value="Genomic_DNA"/>
</dbReference>
<dbReference type="Pfam" id="PF08294">
    <property type="entry name" value="TIM21"/>
    <property type="match status" value="1"/>
</dbReference>
<keyword evidence="7 9" id="KW-0496">Mitochondrion</keyword>
<dbReference type="PANTHER" id="PTHR13032:SF6">
    <property type="entry name" value="MITOCHONDRIAL IMPORT INNER MEMBRANE TRANSLOCASE SUBUNIT TIM21"/>
    <property type="match status" value="1"/>
</dbReference>
<feature type="transmembrane region" description="Helical" evidence="9">
    <location>
        <begin position="170"/>
        <end position="194"/>
    </location>
</feature>
<keyword evidence="3 9" id="KW-0812">Transmembrane</keyword>
<evidence type="ECO:0000256" key="8">
    <source>
        <dbReference type="ARBA" id="ARBA00023136"/>
    </source>
</evidence>